<dbReference type="Gene3D" id="3.40.50.300">
    <property type="entry name" value="P-loop containing nucleotide triphosphate hydrolases"/>
    <property type="match status" value="2"/>
</dbReference>
<feature type="domain" description="Disease resistance R13L4/SHOC-2-like LRR" evidence="10">
    <location>
        <begin position="841"/>
        <end position="1184"/>
    </location>
</feature>
<keyword evidence="2" id="KW-0433">Leucine-rich repeat</keyword>
<dbReference type="InterPro" id="IPR038005">
    <property type="entry name" value="RX-like_CC"/>
</dbReference>
<dbReference type="SUPFAM" id="SSF52047">
    <property type="entry name" value="RNI-like"/>
    <property type="match status" value="1"/>
</dbReference>
<feature type="domain" description="Disease resistance N-terminal" evidence="8">
    <location>
        <begin position="205"/>
        <end position="282"/>
    </location>
</feature>
<dbReference type="InterPro" id="IPR044974">
    <property type="entry name" value="Disease_R_plants"/>
</dbReference>
<dbReference type="Gene3D" id="1.20.5.4130">
    <property type="match status" value="1"/>
</dbReference>
<dbReference type="AlphaFoldDB" id="M8AIB2"/>
<dbReference type="PANTHER" id="PTHR23155:SF999">
    <property type="entry name" value="NB-ARC DOMAIN CONTAINING PROTEIN, EXPRESSED"/>
    <property type="match status" value="1"/>
</dbReference>
<dbReference type="InterPro" id="IPR042197">
    <property type="entry name" value="Apaf_helical"/>
</dbReference>
<dbReference type="Pfam" id="PF00931">
    <property type="entry name" value="NB-ARC"/>
    <property type="match status" value="2"/>
</dbReference>
<protein>
    <submittedName>
        <fullName evidence="11">Disease resistance protein RPM1</fullName>
    </submittedName>
</protein>
<dbReference type="Gene3D" id="1.10.10.10">
    <property type="entry name" value="Winged helix-like DNA-binding domain superfamily/Winged helix DNA-binding domain"/>
    <property type="match status" value="1"/>
</dbReference>
<sequence length="1225" mass="136162">MALLRPLCAPFAAPHHPFFPFLILGIVELKLMHLQIPFYVVEIEDEGEKNHCFVILVEVAVVFSLLVLELKPPPGVVLCGNTVGLVPGLGQRGGDVKLCDFVSGLLHHFVSAGPGASKKFFISLYRNGVGAASLLVFVSEGGIKFSLLMPAASQAWRVRWAEALKTSRSHKTSSYTVFTWIAFGCAGKTILQPMEAVAASAVTGAMRTLLPKLGALLEKKYKLSKSVKKEIASLSHEMSSMSALLVKLAEADGGELDVQDRVWRDQVRELSYEMEDCVDAFTDDLGSGGARAGLLNGLMKLKARYKTARWIEELKSRVVEVNKRHDRYKLGDRVGSSCQSPVAIDPRLHALHTEAASLVGIDGPKEKLVDLLLGEEEEDGNHRALKVVAITGFGGIGKTTLASQDRDKIKGHFERTAFVSVSQNPSMIDILLDILSQIGGFLHSLMNNVPRLISALKARLDSKSSSQALASYAASWCICGLYIPVVPSVRLGFPGVVVVVMAATTLSNYVLHSCLHRIGDETGAVQPLQFGLVSGAGKMGGGHFCKHGAAPESRYLIVIDDIWTIQAWNTIKCAFVENNLASRVITTTRIEDIAQACCSCFRGHVYKMKPLNNLDSRRLFHRRIFPSEDACPEKLKNVSNEILNKCEGVPLVIVSVASILASHREVNSKEFWEKIQNYLGFQLEGNHDLEWLRHVLNLGYINLSLDLRTCMLYLGIFPENSEIMKDDLVKRWIAEGLVPERLGYGQEETAEDFFNELINRNMIQIAEFDDCGHVLSCRVHDVMLDFIVWKSTEENFINIIKGTPTVNDPQYMKGCLQVRRLSLQVRKPEHKELLGSMALTQARSFNFWGSAQWMPSLSRFQLLRVLHLDLGVYDSKNEQCLSFIGSFTRLRYLRIRGAVFKEVQKEMQKLQHLKTLEIVGEKRVGQDREEFLQSLHLELNVSKLPSMLWHLIVPCTVKLPGEISRMSALRTLGELSIDLQDVENIKGLGELEDLRDLKILVEKGVREGDCADLVPSLSRLKRLESLTIRMAGSVKIIDVLTCWSPPSPHLRRLHVLGLPFSTVHQNWISQLDNLRSLKIQVVSLPEDGAEVLARLTSLVHLTLHVSKNVPEEGVVIRAASFPNLKDFVFRCEGICLVFEAGAMHKLESLTVKCCEEAERVHGCADLFGSIGHLGSLMSFKLDIYKLGIVLQAYSPPQLQTGGLDSLAAALREKYPGIPDIRIQRM</sequence>
<feature type="domain" description="NB-ARC" evidence="7">
    <location>
        <begin position="552"/>
        <end position="627"/>
    </location>
</feature>
<dbReference type="CDD" id="cd14798">
    <property type="entry name" value="RX-CC_like"/>
    <property type="match status" value="1"/>
</dbReference>
<dbReference type="Gene3D" id="3.80.10.10">
    <property type="entry name" value="Ribonuclease Inhibitor"/>
    <property type="match status" value="1"/>
</dbReference>
<evidence type="ECO:0000259" key="7">
    <source>
        <dbReference type="Pfam" id="PF00931"/>
    </source>
</evidence>
<comment type="similarity">
    <text evidence="1">Belongs to the disease resistance NB-LRR family.</text>
</comment>
<dbReference type="FunFam" id="1.10.10.10:FF:000322">
    <property type="entry name" value="Probable disease resistance protein At1g63360"/>
    <property type="match status" value="1"/>
</dbReference>
<evidence type="ECO:0000259" key="10">
    <source>
        <dbReference type="Pfam" id="PF23598"/>
    </source>
</evidence>
<dbReference type="InterPro" id="IPR036388">
    <property type="entry name" value="WH-like_DNA-bd_sf"/>
</dbReference>
<dbReference type="Pfam" id="PF23559">
    <property type="entry name" value="WHD_DRP"/>
    <property type="match status" value="1"/>
</dbReference>
<dbReference type="EnsemblPlants" id="EMT04211">
    <property type="protein sequence ID" value="EMT04211"/>
    <property type="gene ID" value="F775_16654"/>
</dbReference>
<keyword evidence="6" id="KW-0175">Coiled coil</keyword>
<dbReference type="InterPro" id="IPR002182">
    <property type="entry name" value="NB-ARC"/>
</dbReference>
<evidence type="ECO:0000259" key="9">
    <source>
        <dbReference type="Pfam" id="PF23559"/>
    </source>
</evidence>
<dbReference type="GO" id="GO:0009626">
    <property type="term" value="P:plant-type hypersensitive response"/>
    <property type="evidence" value="ECO:0007669"/>
    <property type="project" value="UniProtKB-ARBA"/>
</dbReference>
<evidence type="ECO:0000256" key="4">
    <source>
        <dbReference type="ARBA" id="ARBA00022741"/>
    </source>
</evidence>
<dbReference type="InterPro" id="IPR058922">
    <property type="entry name" value="WHD_DRP"/>
</dbReference>
<evidence type="ECO:0000256" key="2">
    <source>
        <dbReference type="ARBA" id="ARBA00022614"/>
    </source>
</evidence>
<accession>M8AIB2</accession>
<feature type="domain" description="Disease resistance protein winged helix" evidence="9">
    <location>
        <begin position="716"/>
        <end position="787"/>
    </location>
</feature>
<dbReference type="InterPro" id="IPR041118">
    <property type="entry name" value="Rx_N"/>
</dbReference>
<feature type="domain" description="NB-ARC" evidence="7">
    <location>
        <begin position="365"/>
        <end position="438"/>
    </location>
</feature>
<name>M8AIB2_AEGTA</name>
<dbReference type="PANTHER" id="PTHR23155">
    <property type="entry name" value="DISEASE RESISTANCE PROTEIN RP"/>
    <property type="match status" value="1"/>
</dbReference>
<evidence type="ECO:0000313" key="11">
    <source>
        <dbReference type="EnsemblPlants" id="EMT04211"/>
    </source>
</evidence>
<evidence type="ECO:0000256" key="3">
    <source>
        <dbReference type="ARBA" id="ARBA00022737"/>
    </source>
</evidence>
<keyword evidence="3" id="KW-0677">Repeat</keyword>
<proteinExistence type="inferred from homology"/>
<dbReference type="Gene3D" id="1.10.8.430">
    <property type="entry name" value="Helical domain of apoptotic protease-activating factors"/>
    <property type="match status" value="1"/>
</dbReference>
<dbReference type="Pfam" id="PF23598">
    <property type="entry name" value="LRR_14"/>
    <property type="match status" value="1"/>
</dbReference>
<evidence type="ECO:0000259" key="8">
    <source>
        <dbReference type="Pfam" id="PF18052"/>
    </source>
</evidence>
<dbReference type="InterPro" id="IPR055414">
    <property type="entry name" value="LRR_R13L4/SHOC2-like"/>
</dbReference>
<dbReference type="InterPro" id="IPR027417">
    <property type="entry name" value="P-loop_NTPase"/>
</dbReference>
<dbReference type="InterPro" id="IPR032675">
    <property type="entry name" value="LRR_dom_sf"/>
</dbReference>
<evidence type="ECO:0000256" key="1">
    <source>
        <dbReference type="ARBA" id="ARBA00008894"/>
    </source>
</evidence>
<dbReference type="GO" id="GO:0002758">
    <property type="term" value="P:innate immune response-activating signaling pathway"/>
    <property type="evidence" value="ECO:0007669"/>
    <property type="project" value="UniProtKB-ARBA"/>
</dbReference>
<reference evidence="11" key="1">
    <citation type="submission" date="2015-06" db="UniProtKB">
        <authorList>
            <consortium name="EnsemblPlants"/>
        </authorList>
    </citation>
    <scope>IDENTIFICATION</scope>
</reference>
<evidence type="ECO:0000256" key="5">
    <source>
        <dbReference type="ARBA" id="ARBA00022821"/>
    </source>
</evidence>
<dbReference type="GO" id="GO:0042742">
    <property type="term" value="P:defense response to bacterium"/>
    <property type="evidence" value="ECO:0007669"/>
    <property type="project" value="UniProtKB-ARBA"/>
</dbReference>
<dbReference type="Pfam" id="PF18052">
    <property type="entry name" value="Rx_N"/>
    <property type="match status" value="1"/>
</dbReference>
<keyword evidence="4" id="KW-0547">Nucleotide-binding</keyword>
<keyword evidence="5" id="KW-0611">Plant defense</keyword>
<dbReference type="SUPFAM" id="SSF52540">
    <property type="entry name" value="P-loop containing nucleoside triphosphate hydrolases"/>
    <property type="match status" value="1"/>
</dbReference>
<evidence type="ECO:0000256" key="6">
    <source>
        <dbReference type="ARBA" id="ARBA00023054"/>
    </source>
</evidence>
<organism evidence="11">
    <name type="scientific">Aegilops tauschii</name>
    <name type="common">Tausch's goatgrass</name>
    <name type="synonym">Aegilops squarrosa</name>
    <dbReference type="NCBI Taxonomy" id="37682"/>
    <lineage>
        <taxon>Eukaryota</taxon>
        <taxon>Viridiplantae</taxon>
        <taxon>Streptophyta</taxon>
        <taxon>Embryophyta</taxon>
        <taxon>Tracheophyta</taxon>
        <taxon>Spermatophyta</taxon>
        <taxon>Magnoliopsida</taxon>
        <taxon>Liliopsida</taxon>
        <taxon>Poales</taxon>
        <taxon>Poaceae</taxon>
        <taxon>BOP clade</taxon>
        <taxon>Pooideae</taxon>
        <taxon>Triticodae</taxon>
        <taxon>Triticeae</taxon>
        <taxon>Triticinae</taxon>
        <taxon>Aegilops</taxon>
    </lineage>
</organism>
<dbReference type="GO" id="GO:0043531">
    <property type="term" value="F:ADP binding"/>
    <property type="evidence" value="ECO:0007669"/>
    <property type="project" value="InterPro"/>
</dbReference>
<dbReference type="PRINTS" id="PR00364">
    <property type="entry name" value="DISEASERSIST"/>
</dbReference>